<dbReference type="PANTHER" id="PTHR12121:SF36">
    <property type="entry name" value="ENDONUCLEASE_EXONUCLEASE_PHOSPHATASE DOMAIN-CONTAINING PROTEIN"/>
    <property type="match status" value="1"/>
</dbReference>
<name>A0A840U0W5_9BACT</name>
<proteinExistence type="predicted"/>
<evidence type="ECO:0000313" key="2">
    <source>
        <dbReference type="EMBL" id="MBB5287397.1"/>
    </source>
</evidence>
<keyword evidence="2" id="KW-0269">Exonuclease</keyword>
<dbReference type="AlphaFoldDB" id="A0A840U0W5"/>
<dbReference type="PANTHER" id="PTHR12121">
    <property type="entry name" value="CARBON CATABOLITE REPRESSOR PROTEIN 4"/>
    <property type="match status" value="1"/>
</dbReference>
<dbReference type="GO" id="GO:0000175">
    <property type="term" value="F:3'-5'-RNA exonuclease activity"/>
    <property type="evidence" value="ECO:0007669"/>
    <property type="project" value="TreeGrafter"/>
</dbReference>
<evidence type="ECO:0000313" key="3">
    <source>
        <dbReference type="Proteomes" id="UP000557307"/>
    </source>
</evidence>
<dbReference type="GO" id="GO:0004519">
    <property type="term" value="F:endonuclease activity"/>
    <property type="evidence" value="ECO:0007669"/>
    <property type="project" value="UniProtKB-KW"/>
</dbReference>
<comment type="caution">
    <text evidence="2">The sequence shown here is derived from an EMBL/GenBank/DDBJ whole genome shotgun (WGS) entry which is preliminary data.</text>
</comment>
<dbReference type="InterPro" id="IPR050410">
    <property type="entry name" value="CCR4/nocturin_mRNA_transcr"/>
</dbReference>
<keyword evidence="2" id="KW-0255">Endonuclease</keyword>
<feature type="domain" description="Endonuclease/exonuclease/phosphatase" evidence="1">
    <location>
        <begin position="33"/>
        <end position="277"/>
    </location>
</feature>
<dbReference type="EMBL" id="JACHGF010000017">
    <property type="protein sequence ID" value="MBB5287397.1"/>
    <property type="molecule type" value="Genomic_DNA"/>
</dbReference>
<dbReference type="InterPro" id="IPR005135">
    <property type="entry name" value="Endo/exonuclease/phosphatase"/>
</dbReference>
<dbReference type="RefSeq" id="WP_184179472.1">
    <property type="nucleotide sequence ID" value="NZ_JACHGF010000017.1"/>
</dbReference>
<dbReference type="Proteomes" id="UP000557307">
    <property type="component" value="Unassembled WGS sequence"/>
</dbReference>
<accession>A0A840U0W5</accession>
<protein>
    <submittedName>
        <fullName evidence="2">Endonuclease/exonuclease/phosphatase family metal-dependent hydrolase</fullName>
    </submittedName>
</protein>
<sequence>MITRIKSTSLRWWIVGILTLSSYLTWAQDMRVMTYNIRYKNTIDSINGWEFRKENVAGLIHYHQADVLGVQEAMPDQLADLEKLLPDFSWYGVPRVAGKNGEYTAIFYRKSRFKLLDSGTFWYSETPNVKESKSWDAFYPRTASWCKLADQTTGTEFFFFNTHLDHRGEIARQKSADVLHEQLQTIAGQKPVIVAGDFNASPTSITYQKLTEGRKLLDSIKQSKTPHYGPENTSSGFSVRKEPIRSRIDYIFVTSHVKVLRHATLSDQQEGRYYSDHLPVIAVVEVGH</sequence>
<dbReference type="CDD" id="cd09083">
    <property type="entry name" value="EEP-1"/>
    <property type="match status" value="1"/>
</dbReference>
<keyword evidence="2" id="KW-0540">Nuclease</keyword>
<gene>
    <name evidence="2" type="ORF">HNQ92_005560</name>
</gene>
<dbReference type="Pfam" id="PF03372">
    <property type="entry name" value="Exo_endo_phos"/>
    <property type="match status" value="1"/>
</dbReference>
<reference evidence="2 3" key="1">
    <citation type="submission" date="2020-08" db="EMBL/GenBank/DDBJ databases">
        <title>Genomic Encyclopedia of Type Strains, Phase IV (KMG-IV): sequencing the most valuable type-strain genomes for metagenomic binning, comparative biology and taxonomic classification.</title>
        <authorList>
            <person name="Goeker M."/>
        </authorList>
    </citation>
    <scope>NUCLEOTIDE SEQUENCE [LARGE SCALE GENOMIC DNA]</scope>
    <source>
        <strain evidence="2 3">DSM 105074</strain>
    </source>
</reference>
<organism evidence="2 3">
    <name type="scientific">Rhabdobacter roseus</name>
    <dbReference type="NCBI Taxonomy" id="1655419"/>
    <lineage>
        <taxon>Bacteria</taxon>
        <taxon>Pseudomonadati</taxon>
        <taxon>Bacteroidota</taxon>
        <taxon>Cytophagia</taxon>
        <taxon>Cytophagales</taxon>
        <taxon>Cytophagaceae</taxon>
        <taxon>Rhabdobacter</taxon>
    </lineage>
</organism>
<dbReference type="SUPFAM" id="SSF56219">
    <property type="entry name" value="DNase I-like"/>
    <property type="match status" value="1"/>
</dbReference>
<keyword evidence="2" id="KW-0378">Hydrolase</keyword>
<evidence type="ECO:0000259" key="1">
    <source>
        <dbReference type="Pfam" id="PF03372"/>
    </source>
</evidence>
<dbReference type="InterPro" id="IPR036691">
    <property type="entry name" value="Endo/exonu/phosph_ase_sf"/>
</dbReference>
<dbReference type="Gene3D" id="3.60.10.10">
    <property type="entry name" value="Endonuclease/exonuclease/phosphatase"/>
    <property type="match status" value="1"/>
</dbReference>
<keyword evidence="3" id="KW-1185">Reference proteome</keyword>